<dbReference type="Proteomes" id="UP000789860">
    <property type="component" value="Unassembled WGS sequence"/>
</dbReference>
<dbReference type="EMBL" id="CAJVPM010000383">
    <property type="protein sequence ID" value="CAG8442944.1"/>
    <property type="molecule type" value="Genomic_DNA"/>
</dbReference>
<sequence length="169" mass="19957">MEYNIYSNDNSANEAILAMLNELNNIFFIEYLDSESEDKFDSIPDDESVSDDDIPLNKLNEFNFYIYHSKQSCFGQICYERFLACRTEFESLNKNIRDMVIKGQLSDLCETCETIKMDIQYTTQYKKKLEITNNYLAYLNHAQEERNYYNTNIVNTIEDSKHNPNIVKP</sequence>
<name>A0ACA9JZ63_9GLOM</name>
<accession>A0ACA9JZ63</accession>
<evidence type="ECO:0000313" key="2">
    <source>
        <dbReference type="Proteomes" id="UP000789860"/>
    </source>
</evidence>
<evidence type="ECO:0000313" key="1">
    <source>
        <dbReference type="EMBL" id="CAG8442944.1"/>
    </source>
</evidence>
<organism evidence="1 2">
    <name type="scientific">Scutellospora calospora</name>
    <dbReference type="NCBI Taxonomy" id="85575"/>
    <lineage>
        <taxon>Eukaryota</taxon>
        <taxon>Fungi</taxon>
        <taxon>Fungi incertae sedis</taxon>
        <taxon>Mucoromycota</taxon>
        <taxon>Glomeromycotina</taxon>
        <taxon>Glomeromycetes</taxon>
        <taxon>Diversisporales</taxon>
        <taxon>Gigasporaceae</taxon>
        <taxon>Scutellospora</taxon>
    </lineage>
</organism>
<comment type="caution">
    <text evidence="1">The sequence shown here is derived from an EMBL/GenBank/DDBJ whole genome shotgun (WGS) entry which is preliminary data.</text>
</comment>
<keyword evidence="2" id="KW-1185">Reference proteome</keyword>
<protein>
    <submittedName>
        <fullName evidence="1">3263_t:CDS:1</fullName>
    </submittedName>
</protein>
<proteinExistence type="predicted"/>
<reference evidence="1" key="1">
    <citation type="submission" date="2021-06" db="EMBL/GenBank/DDBJ databases">
        <authorList>
            <person name="Kallberg Y."/>
            <person name="Tangrot J."/>
            <person name="Rosling A."/>
        </authorList>
    </citation>
    <scope>NUCLEOTIDE SEQUENCE</scope>
    <source>
        <strain evidence="1">AU212A</strain>
    </source>
</reference>
<gene>
    <name evidence="1" type="ORF">SCALOS_LOCUS745</name>
</gene>